<organism evidence="2 3">
    <name type="scientific">Sphingobacterium psychroaquaticum</name>
    <dbReference type="NCBI Taxonomy" id="561061"/>
    <lineage>
        <taxon>Bacteria</taxon>
        <taxon>Pseudomonadati</taxon>
        <taxon>Bacteroidota</taxon>
        <taxon>Sphingobacteriia</taxon>
        <taxon>Sphingobacteriales</taxon>
        <taxon>Sphingobacteriaceae</taxon>
        <taxon>Sphingobacterium</taxon>
    </lineage>
</organism>
<dbReference type="SUPFAM" id="SSF51735">
    <property type="entry name" value="NAD(P)-binding Rossmann-fold domains"/>
    <property type="match status" value="1"/>
</dbReference>
<dbReference type="AlphaFoldDB" id="A0A1X7II97"/>
<dbReference type="STRING" id="561061.SAMN05660862_0854"/>
<protein>
    <submittedName>
        <fullName evidence="2">NAD(P)H-binding</fullName>
    </submittedName>
</protein>
<feature type="domain" description="NAD(P)-binding" evidence="1">
    <location>
        <begin position="7"/>
        <end position="133"/>
    </location>
</feature>
<evidence type="ECO:0000313" key="3">
    <source>
        <dbReference type="Proteomes" id="UP000192980"/>
    </source>
</evidence>
<dbReference type="Proteomes" id="UP000192980">
    <property type="component" value="Unassembled WGS sequence"/>
</dbReference>
<name>A0A1X7II97_9SPHI</name>
<dbReference type="RefSeq" id="WP_085471685.1">
    <property type="nucleotide sequence ID" value="NZ_FXAU01000001.1"/>
</dbReference>
<dbReference type="InterPro" id="IPR016040">
    <property type="entry name" value="NAD(P)-bd_dom"/>
</dbReference>
<accession>A0A1X7II97</accession>
<evidence type="ECO:0000259" key="1">
    <source>
        <dbReference type="Pfam" id="PF13460"/>
    </source>
</evidence>
<proteinExistence type="predicted"/>
<dbReference type="PANTHER" id="PTHR14097:SF7">
    <property type="entry name" value="OXIDOREDUCTASE HTATIP2"/>
    <property type="match status" value="1"/>
</dbReference>
<dbReference type="OrthoDB" id="9798632at2"/>
<sequence length="212" mass="23420">MKAVVLGATGATGKALIQALLADERFDTVIALTRRPFFAPHAKLKEVIVDFTSPDIFNDAFQEADIAYSCMGTTLKDAGSKEAHWRVDYDYQLNFAAYCRNIGVSCFVLLSAIGSKATSPFFYSRMKGELDHMVRGLGFPKLRIVQPAAILRPESTRAVEVFMGKASAAFSKIGLFRDYAPISTTDLAKVLIHISLVESPGVLIWKRKDFIF</sequence>
<dbReference type="Pfam" id="PF13460">
    <property type="entry name" value="NAD_binding_10"/>
    <property type="match status" value="1"/>
</dbReference>
<dbReference type="InterPro" id="IPR036291">
    <property type="entry name" value="NAD(P)-bd_dom_sf"/>
</dbReference>
<gene>
    <name evidence="2" type="ORF">SAMN05660862_0854</name>
</gene>
<evidence type="ECO:0000313" key="2">
    <source>
        <dbReference type="EMBL" id="SMG14304.1"/>
    </source>
</evidence>
<dbReference type="PANTHER" id="PTHR14097">
    <property type="entry name" value="OXIDOREDUCTASE HTATIP2"/>
    <property type="match status" value="1"/>
</dbReference>
<reference evidence="2 3" key="1">
    <citation type="submission" date="2017-04" db="EMBL/GenBank/DDBJ databases">
        <authorList>
            <person name="Afonso C.L."/>
            <person name="Miller P.J."/>
            <person name="Scott M.A."/>
            <person name="Spackman E."/>
            <person name="Goraichik I."/>
            <person name="Dimitrov K.M."/>
            <person name="Suarez D.L."/>
            <person name="Swayne D.E."/>
        </authorList>
    </citation>
    <scope>NUCLEOTIDE SEQUENCE [LARGE SCALE GENOMIC DNA]</scope>
    <source>
        <strain evidence="2 3">DSM 22418</strain>
    </source>
</reference>
<dbReference type="Gene3D" id="3.40.50.720">
    <property type="entry name" value="NAD(P)-binding Rossmann-like Domain"/>
    <property type="match status" value="1"/>
</dbReference>
<dbReference type="EMBL" id="FXAU01000001">
    <property type="protein sequence ID" value="SMG14304.1"/>
    <property type="molecule type" value="Genomic_DNA"/>
</dbReference>
<keyword evidence="3" id="KW-1185">Reference proteome</keyword>